<protein>
    <submittedName>
        <fullName evidence="1">Uncharacterized protein</fullName>
    </submittedName>
</protein>
<proteinExistence type="predicted"/>
<dbReference type="HOGENOM" id="CLU_481391_0_0_6"/>
<dbReference type="KEGG" id="tcx:Tcr_0337"/>
<reference evidence="1" key="1">
    <citation type="submission" date="2006-07" db="EMBL/GenBank/DDBJ databases">
        <title>Complete sequence of Thiomicrospira crunogena XCL-2.</title>
        <authorList>
            <consortium name="US DOE Joint Genome Institute"/>
            <person name="Copeland A."/>
            <person name="Lucas S."/>
            <person name="Lapidus A."/>
            <person name="Barry K."/>
            <person name="Detter J.C."/>
            <person name="Glavina del Rio T."/>
            <person name="Hammon N."/>
            <person name="Israni S."/>
            <person name="Dalin E."/>
            <person name="Tice H."/>
            <person name="Pitluck S."/>
            <person name="Chain P."/>
            <person name="Malfatti S."/>
            <person name="Shin M."/>
            <person name="Vergez L."/>
            <person name="Schmutz J."/>
            <person name="Larimer F."/>
            <person name="Land M."/>
            <person name="Hauser L."/>
            <person name="Kyrpides N."/>
            <person name="Lykidis A."/>
            <person name="Scott K.M."/>
            <person name="Sievert S."/>
            <person name="Kerfeld C."/>
            <person name="Freyermuth S."/>
            <person name="Dobrinski K."/>
            <person name="Boller A."/>
            <person name="Fitzpatrick K."/>
            <person name="Thoma P."/>
            <person name="Moore J."/>
            <person name="Richardson P."/>
        </authorList>
    </citation>
    <scope>NUCLEOTIDE SEQUENCE</scope>
    <source>
        <strain evidence="1">XCL-2</strain>
    </source>
</reference>
<organism evidence="1">
    <name type="scientific">Hydrogenovibrio crunogenus (strain DSM 25203 / XCL-2)</name>
    <name type="common">Thiomicrospira crunogena</name>
    <dbReference type="NCBI Taxonomy" id="317025"/>
    <lineage>
        <taxon>Bacteria</taxon>
        <taxon>Pseudomonadati</taxon>
        <taxon>Pseudomonadota</taxon>
        <taxon>Gammaproteobacteria</taxon>
        <taxon>Thiotrichales</taxon>
        <taxon>Piscirickettsiaceae</taxon>
        <taxon>Hydrogenovibrio</taxon>
    </lineage>
</organism>
<sequence length="566" mass="65221">MSKSENPQLQSIKAQANTLHRLLNIQQHEALRIISKAFYHCASYEDLRQRIKDNKTNSRWFEIASISNQSSPEKLALFKKYVPIFGSRLSEEILCNTNRLGLNRLIYKIFNLTIPEDTLEHIFPSFKTTGWEALVDSEIAPSSILVNSLQLNNITYRLLAIRTFMPGSWHFDTPEHQTIAELLDPQTAEEFIFCKFSNDLLKKSVFEYISLVGTLEENDEDFDLPDFSLPFVALTNKEKQYQNLLLELLKITGDPSHNLDFYPTPMSLKDEQSTYLVFGYPIGEKKSTCVNSWRALPDKDPDNDSHTIILDKQTPVALERISIDKETLQHKGQYPEYFEEVRKLLSIQENFSYAINDDKKTPKLIFFRPATQLDIKSDLELEIPKKPGIESWTIKVTNSDFLERIINKIVRSDLFIYVDKYDRQKIICKLNLNTKNKTNISALLKISSSKSFTTINLIESTQSIIHTSNETTVYLTLNLAFLEFIKLINKNKIISSIRNGLINYVKEGTLDSIALSGFTRTNISTNFLPTLPKEESELLNSFDAFNLNLSSFFDNIIDNTYERDSF</sequence>
<dbReference type="EMBL" id="CP000109">
    <property type="protein sequence ID" value="ABB40933.1"/>
    <property type="molecule type" value="Genomic_DNA"/>
</dbReference>
<dbReference type="AlphaFoldDB" id="Q31IU0"/>
<accession>Q31IU0</accession>
<evidence type="ECO:0000313" key="1">
    <source>
        <dbReference type="EMBL" id="ABB40933.1"/>
    </source>
</evidence>
<dbReference type="eggNOG" id="ENOG50343GZ">
    <property type="taxonomic scope" value="Bacteria"/>
</dbReference>
<gene>
    <name evidence="1" type="ordered locus">Tcr_0337</name>
</gene>
<name>Q31IU0_HYDCU</name>
<dbReference type="OrthoDB" id="6292554at2"/>